<protein>
    <submittedName>
        <fullName evidence="2">Uncharacterized protein</fullName>
    </submittedName>
</protein>
<dbReference type="EMBL" id="CAJPDR010000063">
    <property type="protein sequence ID" value="CAF9913586.1"/>
    <property type="molecule type" value="Genomic_DNA"/>
</dbReference>
<organism evidence="2 3">
    <name type="scientific">Alectoria fallacina</name>
    <dbReference type="NCBI Taxonomy" id="1903189"/>
    <lineage>
        <taxon>Eukaryota</taxon>
        <taxon>Fungi</taxon>
        <taxon>Dikarya</taxon>
        <taxon>Ascomycota</taxon>
        <taxon>Pezizomycotina</taxon>
        <taxon>Lecanoromycetes</taxon>
        <taxon>OSLEUM clade</taxon>
        <taxon>Lecanoromycetidae</taxon>
        <taxon>Lecanorales</taxon>
        <taxon>Lecanorineae</taxon>
        <taxon>Parmeliaceae</taxon>
        <taxon>Alectoria</taxon>
    </lineage>
</organism>
<dbReference type="Proteomes" id="UP000664203">
    <property type="component" value="Unassembled WGS sequence"/>
</dbReference>
<evidence type="ECO:0000256" key="1">
    <source>
        <dbReference type="SAM" id="MobiDB-lite"/>
    </source>
</evidence>
<reference evidence="2" key="1">
    <citation type="submission" date="2021-03" db="EMBL/GenBank/DDBJ databases">
        <authorList>
            <person name="Tagirdzhanova G."/>
        </authorList>
    </citation>
    <scope>NUCLEOTIDE SEQUENCE</scope>
</reference>
<sequence>MLGRTIFPTPAFKRAYETRPRLSAHGASAAFSNLHRLAPQHPLSPTHRNNRNQTPSPPFPLNLPRTQRAPFSLWPSSSANPIQQRVAEASHRYNDLNDRQLLLLYLDKQDEAWRKQSSRVRMPSWSDYAGWVLNAGALLYGYYFVWPQMVAASEETGKATGRNWNTVTRNQRCMYDKLVEVEKRLEEKKSERGVG</sequence>
<feature type="region of interest" description="Disordered" evidence="1">
    <location>
        <begin position="39"/>
        <end position="60"/>
    </location>
</feature>
<keyword evidence="3" id="KW-1185">Reference proteome</keyword>
<comment type="caution">
    <text evidence="2">The sequence shown here is derived from an EMBL/GenBank/DDBJ whole genome shotgun (WGS) entry which is preliminary data.</text>
</comment>
<dbReference type="OrthoDB" id="10455311at2759"/>
<evidence type="ECO:0000313" key="3">
    <source>
        <dbReference type="Proteomes" id="UP000664203"/>
    </source>
</evidence>
<proteinExistence type="predicted"/>
<evidence type="ECO:0000313" key="2">
    <source>
        <dbReference type="EMBL" id="CAF9913586.1"/>
    </source>
</evidence>
<accession>A0A8H3EU96</accession>
<name>A0A8H3EU96_9LECA</name>
<dbReference type="AlphaFoldDB" id="A0A8H3EU96"/>
<gene>
    <name evidence="2" type="ORF">ALECFALPRED_008916</name>
</gene>